<organism evidence="10 11">
    <name type="scientific">Lacrimispora amygdalina</name>
    <dbReference type="NCBI Taxonomy" id="253257"/>
    <lineage>
        <taxon>Bacteria</taxon>
        <taxon>Bacillati</taxon>
        <taxon>Bacillota</taxon>
        <taxon>Clostridia</taxon>
        <taxon>Lachnospirales</taxon>
        <taxon>Lachnospiraceae</taxon>
        <taxon>Lacrimispora</taxon>
    </lineage>
</organism>
<dbReference type="Pfam" id="PF00860">
    <property type="entry name" value="Xan_ur_permease"/>
    <property type="match status" value="1"/>
</dbReference>
<evidence type="ECO:0000256" key="4">
    <source>
        <dbReference type="ARBA" id="ARBA00022475"/>
    </source>
</evidence>
<evidence type="ECO:0000256" key="8">
    <source>
        <dbReference type="PIRNR" id="PIRNR005353"/>
    </source>
</evidence>
<dbReference type="InterPro" id="IPR006043">
    <property type="entry name" value="NCS2"/>
</dbReference>
<evidence type="ECO:0000313" key="11">
    <source>
        <dbReference type="Proteomes" id="UP000260680"/>
    </source>
</evidence>
<feature type="transmembrane region" description="Helical" evidence="9">
    <location>
        <begin position="142"/>
        <end position="163"/>
    </location>
</feature>
<keyword evidence="3 8" id="KW-0813">Transport</keyword>
<dbReference type="InterPro" id="IPR045018">
    <property type="entry name" value="Azg-like"/>
</dbReference>
<keyword evidence="7 8" id="KW-0472">Membrane</keyword>
<accession>A0A3E2N485</accession>
<dbReference type="RefSeq" id="WP_117420025.1">
    <property type="nucleotide sequence ID" value="NZ_QOHO01000116.1"/>
</dbReference>
<comment type="similarity">
    <text evidence="2 8">Belongs to the nucleobase:cation symporter-2 (NCS2) (TC 2.A.40) family. Azg-like subfamily.</text>
</comment>
<evidence type="ECO:0000256" key="3">
    <source>
        <dbReference type="ARBA" id="ARBA00022448"/>
    </source>
</evidence>
<keyword evidence="5 8" id="KW-0812">Transmembrane</keyword>
<feature type="transmembrane region" description="Helical" evidence="9">
    <location>
        <begin position="273"/>
        <end position="295"/>
    </location>
</feature>
<dbReference type="InterPro" id="IPR026033">
    <property type="entry name" value="Azg-like_bact_archaea"/>
</dbReference>
<protein>
    <submittedName>
        <fullName evidence="10">NCS2 family permease</fullName>
    </submittedName>
</protein>
<feature type="transmembrane region" description="Helical" evidence="9">
    <location>
        <begin position="315"/>
        <end position="337"/>
    </location>
</feature>
<dbReference type="OrthoDB" id="9808458at2"/>
<evidence type="ECO:0000256" key="7">
    <source>
        <dbReference type="ARBA" id="ARBA00023136"/>
    </source>
</evidence>
<evidence type="ECO:0000256" key="2">
    <source>
        <dbReference type="ARBA" id="ARBA00005697"/>
    </source>
</evidence>
<feature type="transmembrane region" description="Helical" evidence="9">
    <location>
        <begin position="408"/>
        <end position="434"/>
    </location>
</feature>
<evidence type="ECO:0000313" key="10">
    <source>
        <dbReference type="EMBL" id="RFZ75788.1"/>
    </source>
</evidence>
<dbReference type="PIRSF" id="PIRSF005353">
    <property type="entry name" value="PbuG"/>
    <property type="match status" value="1"/>
</dbReference>
<dbReference type="GO" id="GO:0005345">
    <property type="term" value="F:purine nucleobase transmembrane transporter activity"/>
    <property type="evidence" value="ECO:0007669"/>
    <property type="project" value="TreeGrafter"/>
</dbReference>
<dbReference type="AlphaFoldDB" id="A0A3E2N485"/>
<evidence type="ECO:0000256" key="5">
    <source>
        <dbReference type="ARBA" id="ARBA00022692"/>
    </source>
</evidence>
<feature type="transmembrane region" description="Helical" evidence="9">
    <location>
        <begin position="58"/>
        <end position="82"/>
    </location>
</feature>
<dbReference type="PANTHER" id="PTHR43337">
    <property type="entry name" value="XANTHINE/URACIL PERMEASE C887.17-RELATED"/>
    <property type="match status" value="1"/>
</dbReference>
<keyword evidence="6 8" id="KW-1133">Transmembrane helix</keyword>
<feature type="transmembrane region" description="Helical" evidence="9">
    <location>
        <begin position="446"/>
        <end position="463"/>
    </location>
</feature>
<dbReference type="EMBL" id="QOHO01000116">
    <property type="protein sequence ID" value="RFZ75788.1"/>
    <property type="molecule type" value="Genomic_DNA"/>
</dbReference>
<feature type="transmembrane region" description="Helical" evidence="9">
    <location>
        <begin position="183"/>
        <end position="205"/>
    </location>
</feature>
<dbReference type="Proteomes" id="UP000260680">
    <property type="component" value="Unassembled WGS sequence"/>
</dbReference>
<feature type="transmembrane region" description="Helical" evidence="9">
    <location>
        <begin position="27"/>
        <end position="51"/>
    </location>
</feature>
<sequence>MERNTNEGFLQKIFHLSENHTDVKTEIIAGITTFMTMAYILAVNPSVLGAAKMDSGAVFTATALASMIATLLMAGLANYPFVLAPGMGLNAYFAYTVVLNMGYTWEMALAAVFIEGIIFILLSLTSVREAIFNAIPMNLKHAVSAGIGLFIAFIGLQNAKVVVDGATLVTMYSFKTSLSDGTFHSVGITVLLAIIGILITAVLVVKNVKGNILWGILATWALGMICQAVGLYQPNPELGMFSVFPDFSRGFGIPSMAPTFLKLDFSRILSVDFLVVMFAFLFVDMFDTLGTLIGVASKADMLDKDGKLPQIKGALMADAVGTSLGALFGTSTTTTFVESASGVAEGGRTGLTAVVAAILFGLSLFLSPIFLAIPSFATAPALIIVGFLMMTSITKIDFSDFTEALPCYIAIIAMPFMYSISEGIAMGVISYVFINVVTGNAKKKKISLLMYILAVLFVLKYVLI</sequence>
<name>A0A3E2N485_9FIRM</name>
<dbReference type="GO" id="GO:0005886">
    <property type="term" value="C:plasma membrane"/>
    <property type="evidence" value="ECO:0007669"/>
    <property type="project" value="UniProtKB-SubCell"/>
</dbReference>
<gene>
    <name evidence="10" type="ORF">DS742_27080</name>
</gene>
<feature type="transmembrane region" description="Helical" evidence="9">
    <location>
        <begin position="212"/>
        <end position="232"/>
    </location>
</feature>
<evidence type="ECO:0000256" key="9">
    <source>
        <dbReference type="SAM" id="Phobius"/>
    </source>
</evidence>
<proteinExistence type="inferred from homology"/>
<keyword evidence="4 8" id="KW-1003">Cell membrane</keyword>
<evidence type="ECO:0000256" key="1">
    <source>
        <dbReference type="ARBA" id="ARBA00004651"/>
    </source>
</evidence>
<feature type="transmembrane region" description="Helical" evidence="9">
    <location>
        <begin position="349"/>
        <end position="371"/>
    </location>
</feature>
<reference evidence="10 11" key="1">
    <citation type="submission" date="2018-07" db="EMBL/GenBank/DDBJ databases">
        <title>New species, Clostridium PI-S10-A1B.</title>
        <authorList>
            <person name="Krishna G."/>
            <person name="Summeta K."/>
            <person name="Shikha S."/>
            <person name="Prabhu P.B."/>
            <person name="Suresh K."/>
        </authorList>
    </citation>
    <scope>NUCLEOTIDE SEQUENCE [LARGE SCALE GENOMIC DNA]</scope>
    <source>
        <strain evidence="10 11">PI-S10-A1B</strain>
    </source>
</reference>
<comment type="subcellular location">
    <subcellularLocation>
        <location evidence="1 8">Cell membrane</location>
        <topology evidence="1 8">Multi-pass membrane protein</topology>
    </subcellularLocation>
</comment>
<feature type="transmembrane region" description="Helical" evidence="9">
    <location>
        <begin position="102"/>
        <end position="122"/>
    </location>
</feature>
<comment type="caution">
    <text evidence="10">The sequence shown here is derived from an EMBL/GenBank/DDBJ whole genome shotgun (WGS) entry which is preliminary data.</text>
</comment>
<feature type="transmembrane region" description="Helical" evidence="9">
    <location>
        <begin position="378"/>
        <end position="396"/>
    </location>
</feature>
<dbReference type="PANTHER" id="PTHR43337:SF1">
    <property type="entry name" value="XANTHINE_URACIL PERMEASE C887.17-RELATED"/>
    <property type="match status" value="1"/>
</dbReference>
<evidence type="ECO:0000256" key="6">
    <source>
        <dbReference type="ARBA" id="ARBA00022989"/>
    </source>
</evidence>